<evidence type="ECO:0000313" key="6">
    <source>
        <dbReference type="Proteomes" id="UP000192578"/>
    </source>
</evidence>
<organism evidence="5 6">
    <name type="scientific">Hypsibius exemplaris</name>
    <name type="common">Freshwater tardigrade</name>
    <dbReference type="NCBI Taxonomy" id="2072580"/>
    <lineage>
        <taxon>Eukaryota</taxon>
        <taxon>Metazoa</taxon>
        <taxon>Ecdysozoa</taxon>
        <taxon>Tardigrada</taxon>
        <taxon>Eutardigrada</taxon>
        <taxon>Parachela</taxon>
        <taxon>Hypsibioidea</taxon>
        <taxon>Hypsibiidae</taxon>
        <taxon>Hypsibius</taxon>
    </lineage>
</organism>
<dbReference type="CDD" id="cd00041">
    <property type="entry name" value="CUB"/>
    <property type="match status" value="4"/>
</dbReference>
<evidence type="ECO:0000259" key="4">
    <source>
        <dbReference type="PROSITE" id="PS01180"/>
    </source>
</evidence>
<evidence type="ECO:0000256" key="3">
    <source>
        <dbReference type="PROSITE-ProRule" id="PRU00059"/>
    </source>
</evidence>
<comment type="caution">
    <text evidence="3">Lacks conserved residue(s) required for the propagation of feature annotation.</text>
</comment>
<keyword evidence="1" id="KW-0677">Repeat</keyword>
<dbReference type="InterPro" id="IPR035914">
    <property type="entry name" value="Sperma_CUB_dom_sf"/>
</dbReference>
<dbReference type="InterPro" id="IPR000859">
    <property type="entry name" value="CUB_dom"/>
</dbReference>
<sequence length="599" mass="64540">MGSDSNFQIRTPEKISETYLAYVNIRVPQMQFALDLVTNNPVPDLSHKGFPHSQTEDVQRLAQGRDFRWNGNDLDVATLKCGSVQQCRILPLDIYFSPNIMLLQVVVLVAGLAVASATECGGTVRVPPAPQNGTTIVSPNHPQAYPAFALCNWIIAGSTPGPLYFHVNAFQTENTAGSCLRGDYLKFSERVNGTIVQIGKILCGQNPVKQFQSKTNLVQAVFVSNHEGQLGGFNILVSSNAPCGGPVAVLSNGSVDAQTIQSPNYPNIYLPDSYCSWTVTSSKGSHISLQFVDANLESGSETAPLDYVRITEVIDGSIVQIGRNLTGSFSGVLLRAKTNAVNVVFVSDGSSNHKGFRLQVSAEVPEKVIVVAGATAVLQSPNHPNNYPANAYQLYDITGPIGSKLQFDPEVFRTEAGEDYLELTEVVDGVTVRIGTRLSGSAMPRRILAQTNQVKALFVSDGTSQYFGFRFAVTIQVPCVNSVIVPDFGIAAFTSPNFPRNYPNNVSCSYNITAPEGSQIHLTATEFAVEETVQCVSDRLTFFETVDGEVKILGESFCGNIGPNGLISQTNNVQALFISNGVSEGLGFRIIASNGGFRR</sequence>
<name>A0A1W0XFH1_HYPEX</name>
<dbReference type="Pfam" id="PF00431">
    <property type="entry name" value="CUB"/>
    <property type="match status" value="4"/>
</dbReference>
<dbReference type="AlphaFoldDB" id="A0A1W0XFH1"/>
<proteinExistence type="predicted"/>
<dbReference type="PANTHER" id="PTHR24251">
    <property type="entry name" value="OVOCHYMASE-RELATED"/>
    <property type="match status" value="1"/>
</dbReference>
<feature type="domain" description="CUB" evidence="4">
    <location>
        <begin position="479"/>
        <end position="595"/>
    </location>
</feature>
<protein>
    <submittedName>
        <fullName evidence="5">Cubilin</fullName>
    </submittedName>
</protein>
<evidence type="ECO:0000256" key="1">
    <source>
        <dbReference type="ARBA" id="ARBA00022737"/>
    </source>
</evidence>
<keyword evidence="6" id="KW-1185">Reference proteome</keyword>
<dbReference type="SUPFAM" id="SSF49854">
    <property type="entry name" value="Spermadhesin, CUB domain"/>
    <property type="match status" value="4"/>
</dbReference>
<dbReference type="OrthoDB" id="6365689at2759"/>
<dbReference type="Proteomes" id="UP000192578">
    <property type="component" value="Unassembled WGS sequence"/>
</dbReference>
<reference evidence="6" key="1">
    <citation type="submission" date="2017-01" db="EMBL/GenBank/DDBJ databases">
        <title>Comparative genomics of anhydrobiosis in the tardigrade Hypsibius dujardini.</title>
        <authorList>
            <person name="Yoshida Y."/>
            <person name="Koutsovoulos G."/>
            <person name="Laetsch D."/>
            <person name="Stevens L."/>
            <person name="Kumar S."/>
            <person name="Horikawa D."/>
            <person name="Ishino K."/>
            <person name="Komine S."/>
            <person name="Tomita M."/>
            <person name="Blaxter M."/>
            <person name="Arakawa K."/>
        </authorList>
    </citation>
    <scope>NUCLEOTIDE SEQUENCE [LARGE SCALE GENOMIC DNA]</scope>
    <source>
        <strain evidence="6">Z151</strain>
    </source>
</reference>
<dbReference type="PROSITE" id="PS01180">
    <property type="entry name" value="CUB"/>
    <property type="match status" value="4"/>
</dbReference>
<dbReference type="SMART" id="SM00042">
    <property type="entry name" value="CUB"/>
    <property type="match status" value="4"/>
</dbReference>
<keyword evidence="2" id="KW-1015">Disulfide bond</keyword>
<dbReference type="EMBL" id="MTYJ01000001">
    <property type="protein sequence ID" value="OQV26224.1"/>
    <property type="molecule type" value="Genomic_DNA"/>
</dbReference>
<feature type="domain" description="CUB" evidence="4">
    <location>
        <begin position="120"/>
        <end position="240"/>
    </location>
</feature>
<accession>A0A1W0XFH1</accession>
<dbReference type="Gene3D" id="2.60.120.290">
    <property type="entry name" value="Spermadhesin, CUB domain"/>
    <property type="match status" value="4"/>
</dbReference>
<feature type="domain" description="CUB" evidence="4">
    <location>
        <begin position="364"/>
        <end position="476"/>
    </location>
</feature>
<comment type="caution">
    <text evidence="5">The sequence shown here is derived from an EMBL/GenBank/DDBJ whole genome shotgun (WGS) entry which is preliminary data.</text>
</comment>
<feature type="domain" description="CUB" evidence="4">
    <location>
        <begin position="243"/>
        <end position="363"/>
    </location>
</feature>
<evidence type="ECO:0000256" key="2">
    <source>
        <dbReference type="ARBA" id="ARBA00023157"/>
    </source>
</evidence>
<evidence type="ECO:0000313" key="5">
    <source>
        <dbReference type="EMBL" id="OQV26224.1"/>
    </source>
</evidence>
<gene>
    <name evidence="5" type="ORF">BV898_00342</name>
</gene>